<gene>
    <name evidence="1" type="ORF">Gogos_009552</name>
</gene>
<evidence type="ECO:0000313" key="2">
    <source>
        <dbReference type="Proteomes" id="UP000593579"/>
    </source>
</evidence>
<comment type="caution">
    <text evidence="1">The sequence shown here is derived from an EMBL/GenBank/DDBJ whole genome shotgun (WGS) entry which is preliminary data.</text>
</comment>
<dbReference type="AlphaFoldDB" id="A0A7J9CF35"/>
<name>A0A7J9CF35_GOSGO</name>
<sequence length="55" mass="6635">MSFSTEWINSIDNQGLKVLRSIRKFFLSRIVCLNHNFIIFGGLDYFRCIFFWRIA</sequence>
<dbReference type="EMBL" id="JABEZY010000009">
    <property type="protein sequence ID" value="MBA0747089.1"/>
    <property type="molecule type" value="Genomic_DNA"/>
</dbReference>
<keyword evidence="2" id="KW-1185">Reference proteome</keyword>
<proteinExistence type="predicted"/>
<reference evidence="1 2" key="1">
    <citation type="journal article" date="2019" name="Genome Biol. Evol.">
        <title>Insights into the evolution of the New World diploid cottons (Gossypium, subgenus Houzingenia) based on genome sequencing.</title>
        <authorList>
            <person name="Grover C.E."/>
            <person name="Arick M.A. 2nd"/>
            <person name="Thrash A."/>
            <person name="Conover J.L."/>
            <person name="Sanders W.S."/>
            <person name="Peterson D.G."/>
            <person name="Frelichowski J.E."/>
            <person name="Scheffler J.A."/>
            <person name="Scheffler B.E."/>
            <person name="Wendel J.F."/>
        </authorList>
    </citation>
    <scope>NUCLEOTIDE SEQUENCE [LARGE SCALE GENOMIC DNA]</scope>
    <source>
        <strain evidence="1">5</strain>
        <tissue evidence="1">Leaf</tissue>
    </source>
</reference>
<evidence type="ECO:0000313" key="1">
    <source>
        <dbReference type="EMBL" id="MBA0747089.1"/>
    </source>
</evidence>
<dbReference type="Proteomes" id="UP000593579">
    <property type="component" value="Unassembled WGS sequence"/>
</dbReference>
<accession>A0A7J9CF35</accession>
<protein>
    <submittedName>
        <fullName evidence="1">Uncharacterized protein</fullName>
    </submittedName>
</protein>
<organism evidence="1 2">
    <name type="scientific">Gossypium gossypioides</name>
    <name type="common">Mexican cotton</name>
    <name type="synonym">Selera gossypioides</name>
    <dbReference type="NCBI Taxonomy" id="34282"/>
    <lineage>
        <taxon>Eukaryota</taxon>
        <taxon>Viridiplantae</taxon>
        <taxon>Streptophyta</taxon>
        <taxon>Embryophyta</taxon>
        <taxon>Tracheophyta</taxon>
        <taxon>Spermatophyta</taxon>
        <taxon>Magnoliopsida</taxon>
        <taxon>eudicotyledons</taxon>
        <taxon>Gunneridae</taxon>
        <taxon>Pentapetalae</taxon>
        <taxon>rosids</taxon>
        <taxon>malvids</taxon>
        <taxon>Malvales</taxon>
        <taxon>Malvaceae</taxon>
        <taxon>Malvoideae</taxon>
        <taxon>Gossypium</taxon>
    </lineage>
</organism>